<name>A0ACC2V871_9TREE</name>
<reference evidence="1" key="1">
    <citation type="submission" date="2023-04" db="EMBL/GenBank/DDBJ databases">
        <title>Draft Genome sequencing of Naganishia species isolated from polar environments using Oxford Nanopore Technology.</title>
        <authorList>
            <person name="Leo P."/>
            <person name="Venkateswaran K."/>
        </authorList>
    </citation>
    <scope>NUCLEOTIDE SEQUENCE</scope>
    <source>
        <strain evidence="1">MNA-CCFEE 5262</strain>
    </source>
</reference>
<dbReference type="Proteomes" id="UP001230649">
    <property type="component" value="Unassembled WGS sequence"/>
</dbReference>
<comment type="caution">
    <text evidence="1">The sequence shown here is derived from an EMBL/GenBank/DDBJ whole genome shotgun (WGS) entry which is preliminary data.</text>
</comment>
<proteinExistence type="predicted"/>
<accession>A0ACC2V871</accession>
<gene>
    <name evidence="1" type="ORF">QFC20_006606</name>
</gene>
<protein>
    <submittedName>
        <fullName evidence="1">Uncharacterized protein</fullName>
    </submittedName>
</protein>
<dbReference type="EMBL" id="JASBWS010000122">
    <property type="protein sequence ID" value="KAJ9095559.1"/>
    <property type="molecule type" value="Genomic_DNA"/>
</dbReference>
<evidence type="ECO:0000313" key="1">
    <source>
        <dbReference type="EMBL" id="KAJ9095559.1"/>
    </source>
</evidence>
<keyword evidence="2" id="KW-1185">Reference proteome</keyword>
<evidence type="ECO:0000313" key="2">
    <source>
        <dbReference type="Proteomes" id="UP001230649"/>
    </source>
</evidence>
<organism evidence="1 2">
    <name type="scientific">Naganishia adeliensis</name>
    <dbReference type="NCBI Taxonomy" id="92952"/>
    <lineage>
        <taxon>Eukaryota</taxon>
        <taxon>Fungi</taxon>
        <taxon>Dikarya</taxon>
        <taxon>Basidiomycota</taxon>
        <taxon>Agaricomycotina</taxon>
        <taxon>Tremellomycetes</taxon>
        <taxon>Filobasidiales</taxon>
        <taxon>Filobasidiaceae</taxon>
        <taxon>Naganishia</taxon>
    </lineage>
</organism>
<sequence length="271" mass="30163">MSRLVFKEQTTMLLMLIDPWSGTPQQLLERILRIPIFKGIKDFVTEMIAHHSLSAWDLYAPELRCGIALAYCINHGRDSAEQFVRCVAKLGVVQHDLSYLKRGDDWDPMPIWTLNSHAASVLLQGWEKFGERGQEDLGRELRTIKEEFEKPVRSPLVEIVYGELPDLAGLWALQERQISDGSLTDIKQPFLKSRAPDVLEQLVADFVVVLDEEDNDDIEAPSTSGSERIMDPSGTVSALDASSFHAIVAAPSDGSGASLIMRPMTSTNSLV</sequence>